<dbReference type="RefSeq" id="WP_062714635.1">
    <property type="nucleotide sequence ID" value="NZ_CAWRCI010000073.1"/>
</dbReference>
<dbReference type="EMBL" id="FIZY01000073">
    <property type="protein sequence ID" value="CZF86619.1"/>
    <property type="molecule type" value="Genomic_DNA"/>
</dbReference>
<keyword evidence="2" id="KW-1185">Reference proteome</keyword>
<reference evidence="2" key="1">
    <citation type="submission" date="2016-02" db="EMBL/GenBank/DDBJ databases">
        <authorList>
            <person name="Rodrigo-Torres Lidia"/>
            <person name="Arahal R.David."/>
        </authorList>
    </citation>
    <scope>NUCLEOTIDE SEQUENCE [LARGE SCALE GENOMIC DNA]</scope>
    <source>
        <strain evidence="2">CECT 8713</strain>
    </source>
</reference>
<evidence type="ECO:0000313" key="1">
    <source>
        <dbReference type="EMBL" id="CZF86619.1"/>
    </source>
</evidence>
<evidence type="ECO:0000313" key="2">
    <source>
        <dbReference type="Proteomes" id="UP000073601"/>
    </source>
</evidence>
<accession>A0A128FIK8</accession>
<dbReference type="Proteomes" id="UP000073601">
    <property type="component" value="Unassembled WGS sequence"/>
</dbReference>
<sequence length="78" mass="8956">MASTLLSAKELAQRIKFNPNYINSTLRDSVFVEGIHYIRPFNGRKILYIWEAVEEEMYRSANRNQAYIPMAGGKVCNG</sequence>
<dbReference type="AlphaFoldDB" id="A0A128FIK8"/>
<protein>
    <submittedName>
        <fullName evidence="1">Uncharacterized protein</fullName>
    </submittedName>
</protein>
<name>A0A128FIK8_9GAMM</name>
<organism evidence="1 2">
    <name type="scientific">Grimontia marina</name>
    <dbReference type="NCBI Taxonomy" id="646534"/>
    <lineage>
        <taxon>Bacteria</taxon>
        <taxon>Pseudomonadati</taxon>
        <taxon>Pseudomonadota</taxon>
        <taxon>Gammaproteobacteria</taxon>
        <taxon>Vibrionales</taxon>
        <taxon>Vibrionaceae</taxon>
        <taxon>Grimontia</taxon>
    </lineage>
</organism>
<proteinExistence type="predicted"/>
<gene>
    <name evidence="1" type="ORF">GMA8713_04653</name>
</gene>